<evidence type="ECO:0000313" key="4">
    <source>
        <dbReference type="EnsemblProtists" id="EOD34646"/>
    </source>
</evidence>
<evidence type="ECO:0000313" key="5">
    <source>
        <dbReference type="Proteomes" id="UP000013827"/>
    </source>
</evidence>
<dbReference type="InterPro" id="IPR036734">
    <property type="entry name" value="Neur_chan_lig-bd_sf"/>
</dbReference>
<keyword evidence="2" id="KW-1133">Transmembrane helix</keyword>
<dbReference type="Proteomes" id="UP000013827">
    <property type="component" value="Unassembled WGS sequence"/>
</dbReference>
<organism evidence="4 5">
    <name type="scientific">Emiliania huxleyi (strain CCMP1516)</name>
    <dbReference type="NCBI Taxonomy" id="280463"/>
    <lineage>
        <taxon>Eukaryota</taxon>
        <taxon>Haptista</taxon>
        <taxon>Haptophyta</taxon>
        <taxon>Prymnesiophyceae</taxon>
        <taxon>Isochrysidales</taxon>
        <taxon>Noelaerhabdaceae</taxon>
        <taxon>Emiliania</taxon>
    </lineage>
</organism>
<protein>
    <recommendedName>
        <fullName evidence="6">Neurotransmitter-gated ion-channel transmembrane domain-containing protein</fullName>
    </recommendedName>
</protein>
<evidence type="ECO:0000256" key="3">
    <source>
        <dbReference type="SAM" id="SignalP"/>
    </source>
</evidence>
<proteinExistence type="predicted"/>
<feature type="transmembrane region" description="Helical" evidence="2">
    <location>
        <begin position="257"/>
        <end position="284"/>
    </location>
</feature>
<sequence>MPLLSLILHRADLLVAVLCGVPVAVLSPMRGIDVGMVFIAQYYMELRAPGGALDTRFYKRGFDGLVENTMTEEDNAECPVVPSVLWYLTDQFRLINSNKPVDASDFKERKVLRRGDDLMCILRFEGEFQEIMELQEFPLDVQELTLQVEIQCAIGASPFPVKLELSPDMVSSIDREAFNLKNEYDLAPFPPKATAFAHSGIKRIAGSEANRYPAIAITCTVRRQCGYFLYNVVAPMGMISFLSIATAFTMAEPSDRIATQLALLLTAAAYKLAITAMVPAVSYLTLLDRYIGEQCLYLMVVTIVTSLFGMRSGPIPIVHDVELLGHEADLYSLYLLLGMWFVLQLKTYCVWRTKMREKKQALRC</sequence>
<dbReference type="RefSeq" id="XP_005787075.1">
    <property type="nucleotide sequence ID" value="XM_005787018.1"/>
</dbReference>
<feature type="transmembrane region" description="Helical" evidence="2">
    <location>
        <begin position="296"/>
        <end position="319"/>
    </location>
</feature>
<dbReference type="KEGG" id="ehx:EMIHUDRAFT_111183"/>
<dbReference type="SUPFAM" id="SSF90112">
    <property type="entry name" value="Neurotransmitter-gated ion-channel transmembrane pore"/>
    <property type="match status" value="1"/>
</dbReference>
<reference evidence="4" key="2">
    <citation type="submission" date="2024-10" db="UniProtKB">
        <authorList>
            <consortium name="EnsemblProtists"/>
        </authorList>
    </citation>
    <scope>IDENTIFICATION</scope>
</reference>
<feature type="signal peptide" evidence="3">
    <location>
        <begin position="1"/>
        <end position="16"/>
    </location>
</feature>
<dbReference type="InterPro" id="IPR006201">
    <property type="entry name" value="Neur_channel"/>
</dbReference>
<dbReference type="AlphaFoldDB" id="A0A0D3KFW1"/>
<feature type="transmembrane region" description="Helical" evidence="2">
    <location>
        <begin position="228"/>
        <end position="251"/>
    </location>
</feature>
<feature type="transmembrane region" description="Helical" evidence="2">
    <location>
        <begin position="331"/>
        <end position="351"/>
    </location>
</feature>
<feature type="chain" id="PRO_5044291799" description="Neurotransmitter-gated ion-channel transmembrane domain-containing protein" evidence="3">
    <location>
        <begin position="17"/>
        <end position="364"/>
    </location>
</feature>
<dbReference type="PANTHER" id="PTHR18945">
    <property type="entry name" value="NEUROTRANSMITTER GATED ION CHANNEL"/>
    <property type="match status" value="1"/>
</dbReference>
<keyword evidence="5" id="KW-1185">Reference proteome</keyword>
<dbReference type="GO" id="GO:0016020">
    <property type="term" value="C:membrane"/>
    <property type="evidence" value="ECO:0007669"/>
    <property type="project" value="UniProtKB-SubCell"/>
</dbReference>
<evidence type="ECO:0008006" key="6">
    <source>
        <dbReference type="Google" id="ProtNLM"/>
    </source>
</evidence>
<keyword evidence="3" id="KW-0732">Signal</keyword>
<feature type="transmembrane region" description="Helical" evidence="2">
    <location>
        <begin position="6"/>
        <end position="26"/>
    </location>
</feature>
<dbReference type="PaxDb" id="2903-EOD34646"/>
<keyword evidence="2" id="KW-0812">Transmembrane</keyword>
<dbReference type="STRING" id="2903.R1FGJ9"/>
<dbReference type="InterPro" id="IPR036719">
    <property type="entry name" value="Neuro-gated_channel_TM_sf"/>
</dbReference>
<dbReference type="Gene3D" id="1.20.58.390">
    <property type="entry name" value="Neurotransmitter-gated ion-channel transmembrane domain"/>
    <property type="match status" value="1"/>
</dbReference>
<dbReference type="InterPro" id="IPR038050">
    <property type="entry name" value="Neuro_actylchol_rec"/>
</dbReference>
<name>A0A0D3KFW1_EMIH1</name>
<dbReference type="GO" id="GO:0005230">
    <property type="term" value="F:extracellular ligand-gated monoatomic ion channel activity"/>
    <property type="evidence" value="ECO:0007669"/>
    <property type="project" value="InterPro"/>
</dbReference>
<evidence type="ECO:0000256" key="1">
    <source>
        <dbReference type="ARBA" id="ARBA00004141"/>
    </source>
</evidence>
<evidence type="ECO:0000256" key="2">
    <source>
        <dbReference type="SAM" id="Phobius"/>
    </source>
</evidence>
<accession>A0A0D3KFW1</accession>
<dbReference type="EnsemblProtists" id="EOD34646">
    <property type="protein sequence ID" value="EOD34646"/>
    <property type="gene ID" value="EMIHUDRAFT_111183"/>
</dbReference>
<comment type="subcellular location">
    <subcellularLocation>
        <location evidence="1">Membrane</location>
        <topology evidence="1">Multi-pass membrane protein</topology>
    </subcellularLocation>
</comment>
<dbReference type="HOGENOM" id="CLU_761717_0_0_1"/>
<dbReference type="Gene3D" id="2.70.170.10">
    <property type="entry name" value="Neurotransmitter-gated ion-channel ligand-binding domain"/>
    <property type="match status" value="1"/>
</dbReference>
<reference evidence="5" key="1">
    <citation type="journal article" date="2013" name="Nature">
        <title>Pan genome of the phytoplankton Emiliania underpins its global distribution.</title>
        <authorList>
            <person name="Read B.A."/>
            <person name="Kegel J."/>
            <person name="Klute M.J."/>
            <person name="Kuo A."/>
            <person name="Lefebvre S.C."/>
            <person name="Maumus F."/>
            <person name="Mayer C."/>
            <person name="Miller J."/>
            <person name="Monier A."/>
            <person name="Salamov A."/>
            <person name="Young J."/>
            <person name="Aguilar M."/>
            <person name="Claverie J.M."/>
            <person name="Frickenhaus S."/>
            <person name="Gonzalez K."/>
            <person name="Herman E.K."/>
            <person name="Lin Y.C."/>
            <person name="Napier J."/>
            <person name="Ogata H."/>
            <person name="Sarno A.F."/>
            <person name="Shmutz J."/>
            <person name="Schroeder D."/>
            <person name="de Vargas C."/>
            <person name="Verret F."/>
            <person name="von Dassow P."/>
            <person name="Valentin K."/>
            <person name="Van de Peer Y."/>
            <person name="Wheeler G."/>
            <person name="Dacks J.B."/>
            <person name="Delwiche C.F."/>
            <person name="Dyhrman S.T."/>
            <person name="Glockner G."/>
            <person name="John U."/>
            <person name="Richards T."/>
            <person name="Worden A.Z."/>
            <person name="Zhang X."/>
            <person name="Grigoriev I.V."/>
            <person name="Allen A.E."/>
            <person name="Bidle K."/>
            <person name="Borodovsky M."/>
            <person name="Bowler C."/>
            <person name="Brownlee C."/>
            <person name="Cock J.M."/>
            <person name="Elias M."/>
            <person name="Gladyshev V.N."/>
            <person name="Groth M."/>
            <person name="Guda C."/>
            <person name="Hadaegh A."/>
            <person name="Iglesias-Rodriguez M.D."/>
            <person name="Jenkins J."/>
            <person name="Jones B.M."/>
            <person name="Lawson T."/>
            <person name="Leese F."/>
            <person name="Lindquist E."/>
            <person name="Lobanov A."/>
            <person name="Lomsadze A."/>
            <person name="Malik S.B."/>
            <person name="Marsh M.E."/>
            <person name="Mackinder L."/>
            <person name="Mock T."/>
            <person name="Mueller-Roeber B."/>
            <person name="Pagarete A."/>
            <person name="Parker M."/>
            <person name="Probert I."/>
            <person name="Quesneville H."/>
            <person name="Raines C."/>
            <person name="Rensing S.A."/>
            <person name="Riano-Pachon D.M."/>
            <person name="Richier S."/>
            <person name="Rokitta S."/>
            <person name="Shiraiwa Y."/>
            <person name="Soanes D.M."/>
            <person name="van der Giezen M."/>
            <person name="Wahlund T.M."/>
            <person name="Williams B."/>
            <person name="Wilson W."/>
            <person name="Wolfe G."/>
            <person name="Wurch L.L."/>
        </authorList>
    </citation>
    <scope>NUCLEOTIDE SEQUENCE</scope>
</reference>
<dbReference type="GeneID" id="17279916"/>
<keyword evidence="2" id="KW-0472">Membrane</keyword>
<dbReference type="GO" id="GO:0004888">
    <property type="term" value="F:transmembrane signaling receptor activity"/>
    <property type="evidence" value="ECO:0007669"/>
    <property type="project" value="InterPro"/>
</dbReference>